<evidence type="ECO:0000313" key="1">
    <source>
        <dbReference type="EMBL" id="HIU91056.1"/>
    </source>
</evidence>
<reference evidence="1" key="2">
    <citation type="journal article" date="2021" name="PeerJ">
        <title>Extensive microbial diversity within the chicken gut microbiome revealed by metagenomics and culture.</title>
        <authorList>
            <person name="Gilroy R."/>
            <person name="Ravi A."/>
            <person name="Getino M."/>
            <person name="Pursley I."/>
            <person name="Horton D.L."/>
            <person name="Alikhan N.F."/>
            <person name="Baker D."/>
            <person name="Gharbi K."/>
            <person name="Hall N."/>
            <person name="Watson M."/>
            <person name="Adriaenssens E.M."/>
            <person name="Foster-Nyarko E."/>
            <person name="Jarju S."/>
            <person name="Secka A."/>
            <person name="Antonio M."/>
            <person name="Oren A."/>
            <person name="Chaudhuri R.R."/>
            <person name="La Ragione R."/>
            <person name="Hildebrand F."/>
            <person name="Pallen M.J."/>
        </authorList>
    </citation>
    <scope>NUCLEOTIDE SEQUENCE</scope>
    <source>
        <strain evidence="1">ChiHjej12B11-7776</strain>
    </source>
</reference>
<dbReference type="InterPro" id="IPR036397">
    <property type="entry name" value="RNaseH_sf"/>
</dbReference>
<dbReference type="Gene3D" id="2.40.50.140">
    <property type="entry name" value="Nucleic acid-binding proteins"/>
    <property type="match status" value="1"/>
</dbReference>
<dbReference type="AlphaFoldDB" id="A0A9D1MXF5"/>
<evidence type="ECO:0000313" key="2">
    <source>
        <dbReference type="Proteomes" id="UP000886852"/>
    </source>
</evidence>
<dbReference type="Gene3D" id="3.30.420.10">
    <property type="entry name" value="Ribonuclease H-like superfamily/Ribonuclease H"/>
    <property type="match status" value="1"/>
</dbReference>
<accession>A0A9D1MXF5</accession>
<dbReference type="GO" id="GO:0003676">
    <property type="term" value="F:nucleic acid binding"/>
    <property type="evidence" value="ECO:0007669"/>
    <property type="project" value="InterPro"/>
</dbReference>
<sequence>MLKEVLKQKFPQLGNLRVRDIRVDKPFKKVYCVLSFPEGEQPDENLRPQLRQTVAQQMPQGYRCEVSFVTDRFTDRSLAMLVADVIKKKYPVLSLPKEKISAKVQDRTAVVRLFVTENARRNMETADFPSLLRQFFEEYTCYDVQVSLEEDKLGERADVAEQEKLVRLAVNKELLKPQRYFDVTDVQKYIGKLIQSKPMYISDVRSPMENCVVCGRISEKQLRAAKNNAVLKICKFTLTDGSDASLPCVMFVRFQIEDVNVIKQTTDKSDAEALTISRKQKLANDKKMKMLSFLTDGTEVLVRGKVVYSSFSQGLEMQVYDVCKCRIAPLSLQPKLQKRAPAQYVLVQPQQISEYRQLSFTGWEEKPSLLSGRHFVALYANVTGYNVTKDKVFSLCGVRIKDGHMTEMFHTLVMPEIELSEGQLKDADATVKQIMLSPTITEVIADLYKFVGDAVLVGADLPLLLQLLNYYAAPIGYSFANRTTSQTEMLSRLFENSTLDARPTYSQLKEVAKVLKVTVPQTASAKDNAIALARCMTSLARFAK</sequence>
<organism evidence="1 2">
    <name type="scientific">Candidatus Fimimonas merdipullorum</name>
    <dbReference type="NCBI Taxonomy" id="2840822"/>
    <lineage>
        <taxon>Bacteria</taxon>
        <taxon>Pseudomonadati</taxon>
        <taxon>Myxococcota</taxon>
        <taxon>Myxococcia</taxon>
        <taxon>Myxococcales</taxon>
        <taxon>Cystobacterineae</taxon>
        <taxon>Myxococcaceae</taxon>
        <taxon>Myxococcaceae incertae sedis</taxon>
        <taxon>Candidatus Fimimonas</taxon>
    </lineage>
</organism>
<dbReference type="InterPro" id="IPR012340">
    <property type="entry name" value="NA-bd_OB-fold"/>
</dbReference>
<dbReference type="Proteomes" id="UP000886852">
    <property type="component" value="Unassembled WGS sequence"/>
</dbReference>
<name>A0A9D1MXF5_9BACT</name>
<gene>
    <name evidence="1" type="ORF">IAC72_03505</name>
</gene>
<dbReference type="InterPro" id="IPR012337">
    <property type="entry name" value="RNaseH-like_sf"/>
</dbReference>
<protein>
    <submittedName>
        <fullName evidence="1">Uncharacterized protein</fullName>
    </submittedName>
</protein>
<comment type="caution">
    <text evidence="1">The sequence shown here is derived from an EMBL/GenBank/DDBJ whole genome shotgun (WGS) entry which is preliminary data.</text>
</comment>
<proteinExistence type="predicted"/>
<dbReference type="SUPFAM" id="SSF53098">
    <property type="entry name" value="Ribonuclease H-like"/>
    <property type="match status" value="1"/>
</dbReference>
<dbReference type="EMBL" id="DVOC01000059">
    <property type="protein sequence ID" value="HIU91056.1"/>
    <property type="molecule type" value="Genomic_DNA"/>
</dbReference>
<reference evidence="1" key="1">
    <citation type="submission" date="2020-10" db="EMBL/GenBank/DDBJ databases">
        <authorList>
            <person name="Gilroy R."/>
        </authorList>
    </citation>
    <scope>NUCLEOTIDE SEQUENCE</scope>
    <source>
        <strain evidence="1">ChiHjej12B11-7776</strain>
    </source>
</reference>